<evidence type="ECO:0000256" key="1">
    <source>
        <dbReference type="SAM" id="MobiDB-lite"/>
    </source>
</evidence>
<keyword evidence="2" id="KW-1133">Transmembrane helix</keyword>
<dbReference type="EMBL" id="JAAXKY010000124">
    <property type="protein sequence ID" value="NMH80989.1"/>
    <property type="molecule type" value="Genomic_DNA"/>
</dbReference>
<protein>
    <submittedName>
        <fullName evidence="4">DUF1707 domain-containing protein</fullName>
    </submittedName>
</protein>
<organism evidence="4 5">
    <name type="scientific">Pseudonocardia xinjiangensis</name>
    <dbReference type="NCBI Taxonomy" id="75289"/>
    <lineage>
        <taxon>Bacteria</taxon>
        <taxon>Bacillati</taxon>
        <taxon>Actinomycetota</taxon>
        <taxon>Actinomycetes</taxon>
        <taxon>Pseudonocardiales</taxon>
        <taxon>Pseudonocardiaceae</taxon>
        <taxon>Pseudonocardia</taxon>
    </lineage>
</organism>
<dbReference type="InterPro" id="IPR012551">
    <property type="entry name" value="DUF1707_SHOCT-like"/>
</dbReference>
<keyword evidence="2" id="KW-0472">Membrane</keyword>
<dbReference type="Proteomes" id="UP001296706">
    <property type="component" value="Unassembled WGS sequence"/>
</dbReference>
<dbReference type="RefSeq" id="WP_169399031.1">
    <property type="nucleotide sequence ID" value="NZ_BAAAJH010000003.1"/>
</dbReference>
<comment type="caution">
    <text evidence="4">The sequence shown here is derived from an EMBL/GenBank/DDBJ whole genome shotgun (WGS) entry which is preliminary data.</text>
</comment>
<feature type="region of interest" description="Disordered" evidence="1">
    <location>
        <begin position="61"/>
        <end position="80"/>
    </location>
</feature>
<keyword evidence="2" id="KW-0812">Transmembrane</keyword>
<proteinExistence type="predicted"/>
<name>A0ABX1RNE8_9PSEU</name>
<keyword evidence="5" id="KW-1185">Reference proteome</keyword>
<feature type="transmembrane region" description="Helical" evidence="2">
    <location>
        <begin position="124"/>
        <end position="141"/>
    </location>
</feature>
<evidence type="ECO:0000313" key="4">
    <source>
        <dbReference type="EMBL" id="NMH80989.1"/>
    </source>
</evidence>
<feature type="domain" description="DUF1707" evidence="3">
    <location>
        <begin position="10"/>
        <end position="62"/>
    </location>
</feature>
<evidence type="ECO:0000313" key="5">
    <source>
        <dbReference type="Proteomes" id="UP001296706"/>
    </source>
</evidence>
<reference evidence="4 5" key="1">
    <citation type="submission" date="2020-04" db="EMBL/GenBank/DDBJ databases">
        <authorList>
            <person name="Klaysubun C."/>
            <person name="Duangmal K."/>
            <person name="Lipun K."/>
        </authorList>
    </citation>
    <scope>NUCLEOTIDE SEQUENCE [LARGE SCALE GENOMIC DNA]</scope>
    <source>
        <strain evidence="4 5">JCM 11839</strain>
    </source>
</reference>
<dbReference type="Pfam" id="PF08044">
    <property type="entry name" value="DUF1707"/>
    <property type="match status" value="1"/>
</dbReference>
<evidence type="ECO:0000259" key="3">
    <source>
        <dbReference type="Pfam" id="PF08044"/>
    </source>
</evidence>
<sequence>MTSGEESSPLRIGTAERTAAMKALDEHLSEGRLGVEEYADRTARASAAVVASEIAELFTDLPEPHPQLPGTAAQPPLTAPLPVAPAAGEVAPVKGGFLDGWGPRLVMITPVVAVALFLITRQWYFFLLIPVMGALVYRGGLGDSDEGRAQRRRDRRDGR</sequence>
<gene>
    <name evidence="4" type="ORF">HF577_28345</name>
</gene>
<accession>A0ABX1RNE8</accession>
<evidence type="ECO:0000256" key="2">
    <source>
        <dbReference type="SAM" id="Phobius"/>
    </source>
</evidence>